<protein>
    <submittedName>
        <fullName evidence="2">Uncharacterized protein</fullName>
    </submittedName>
</protein>
<evidence type="ECO:0000313" key="3">
    <source>
        <dbReference type="Proteomes" id="UP000550707"/>
    </source>
</evidence>
<gene>
    <name evidence="2" type="ORF">HJG59_011536</name>
</gene>
<feature type="region of interest" description="Disordered" evidence="1">
    <location>
        <begin position="62"/>
        <end position="141"/>
    </location>
</feature>
<organism evidence="2 3">
    <name type="scientific">Molossus molossus</name>
    <name type="common">Pallas' mastiff bat</name>
    <name type="synonym">Vespertilio molossus</name>
    <dbReference type="NCBI Taxonomy" id="27622"/>
    <lineage>
        <taxon>Eukaryota</taxon>
        <taxon>Metazoa</taxon>
        <taxon>Chordata</taxon>
        <taxon>Craniata</taxon>
        <taxon>Vertebrata</taxon>
        <taxon>Euteleostomi</taxon>
        <taxon>Mammalia</taxon>
        <taxon>Eutheria</taxon>
        <taxon>Laurasiatheria</taxon>
        <taxon>Chiroptera</taxon>
        <taxon>Yangochiroptera</taxon>
        <taxon>Molossidae</taxon>
        <taxon>Molossus</taxon>
    </lineage>
</organism>
<sequence length="166" mass="18281">MPPRAQAGQNGREQQMAGPAIEGQRKKARIFLPRFFSLKTASPTVDWRQDGCCLRKCRPLGARSRLDSSSEQGHSRAESRSGAKLWPSRPHPLGDLGIHPAGLPSGCPRPGRDSDTFSCTRDLPRTDPPGGQIQQHQSKLQQAPQTGDAKIFCLCSVWFSYLFSLI</sequence>
<feature type="region of interest" description="Disordered" evidence="1">
    <location>
        <begin position="1"/>
        <end position="23"/>
    </location>
</feature>
<accession>A0A7J8GKP0</accession>
<evidence type="ECO:0000256" key="1">
    <source>
        <dbReference type="SAM" id="MobiDB-lite"/>
    </source>
</evidence>
<name>A0A7J8GKP0_MOLMO</name>
<dbReference type="InParanoid" id="A0A7J8GKP0"/>
<comment type="caution">
    <text evidence="2">The sequence shown here is derived from an EMBL/GenBank/DDBJ whole genome shotgun (WGS) entry which is preliminary data.</text>
</comment>
<feature type="compositionally biased region" description="Polar residues" evidence="1">
    <location>
        <begin position="132"/>
        <end position="141"/>
    </location>
</feature>
<dbReference type="EMBL" id="JACASF010000009">
    <property type="protein sequence ID" value="KAF6460633.1"/>
    <property type="molecule type" value="Genomic_DNA"/>
</dbReference>
<feature type="compositionally biased region" description="Basic and acidic residues" evidence="1">
    <location>
        <begin position="64"/>
        <end position="81"/>
    </location>
</feature>
<reference evidence="2 3" key="1">
    <citation type="journal article" date="2020" name="Nature">
        <title>Six reference-quality genomes reveal evolution of bat adaptations.</title>
        <authorList>
            <person name="Jebb D."/>
            <person name="Huang Z."/>
            <person name="Pippel M."/>
            <person name="Hughes G.M."/>
            <person name="Lavrichenko K."/>
            <person name="Devanna P."/>
            <person name="Winkler S."/>
            <person name="Jermiin L.S."/>
            <person name="Skirmuntt E.C."/>
            <person name="Katzourakis A."/>
            <person name="Burkitt-Gray L."/>
            <person name="Ray D.A."/>
            <person name="Sullivan K.A.M."/>
            <person name="Roscito J.G."/>
            <person name="Kirilenko B.M."/>
            <person name="Davalos L.M."/>
            <person name="Corthals A.P."/>
            <person name="Power M.L."/>
            <person name="Jones G."/>
            <person name="Ransome R.D."/>
            <person name="Dechmann D.K.N."/>
            <person name="Locatelli A.G."/>
            <person name="Puechmaille S.J."/>
            <person name="Fedrigo O."/>
            <person name="Jarvis E.D."/>
            <person name="Hiller M."/>
            <person name="Vernes S.C."/>
            <person name="Myers E.W."/>
            <person name="Teeling E.C."/>
        </authorList>
    </citation>
    <scope>NUCLEOTIDE SEQUENCE [LARGE SCALE GENOMIC DNA]</scope>
    <source>
        <strain evidence="2">MMolMol1</strain>
        <tissue evidence="2">Muscle</tissue>
    </source>
</reference>
<dbReference type="Proteomes" id="UP000550707">
    <property type="component" value="Unassembled WGS sequence"/>
</dbReference>
<proteinExistence type="predicted"/>
<evidence type="ECO:0000313" key="2">
    <source>
        <dbReference type="EMBL" id="KAF6460633.1"/>
    </source>
</evidence>
<keyword evidence="3" id="KW-1185">Reference proteome</keyword>
<dbReference type="AlphaFoldDB" id="A0A7J8GKP0"/>